<evidence type="ECO:0000313" key="1">
    <source>
        <dbReference type="EMBL" id="KIK23407.1"/>
    </source>
</evidence>
<organism evidence="1 2">
    <name type="scientific">Pisolithus microcarpus 441</name>
    <dbReference type="NCBI Taxonomy" id="765257"/>
    <lineage>
        <taxon>Eukaryota</taxon>
        <taxon>Fungi</taxon>
        <taxon>Dikarya</taxon>
        <taxon>Basidiomycota</taxon>
        <taxon>Agaricomycotina</taxon>
        <taxon>Agaricomycetes</taxon>
        <taxon>Agaricomycetidae</taxon>
        <taxon>Boletales</taxon>
        <taxon>Sclerodermatineae</taxon>
        <taxon>Pisolithaceae</taxon>
        <taxon>Pisolithus</taxon>
    </lineage>
</organism>
<dbReference type="HOGENOM" id="CLU_2997346_0_0_1"/>
<protein>
    <submittedName>
        <fullName evidence="1">Unplaced genomic scaffold scaffold_42, whole genome shotgun sequence</fullName>
    </submittedName>
</protein>
<keyword evidence="2" id="KW-1185">Reference proteome</keyword>
<proteinExistence type="predicted"/>
<evidence type="ECO:0000313" key="2">
    <source>
        <dbReference type="Proteomes" id="UP000054018"/>
    </source>
</evidence>
<dbReference type="Proteomes" id="UP000054018">
    <property type="component" value="Unassembled WGS sequence"/>
</dbReference>
<dbReference type="EMBL" id="KN833726">
    <property type="protein sequence ID" value="KIK23407.1"/>
    <property type="molecule type" value="Genomic_DNA"/>
</dbReference>
<gene>
    <name evidence="1" type="ORF">PISMIDRAFT_679376</name>
</gene>
<sequence length="57" mass="6452">MRTAICLVNTGFHGSTHSNRRYMTSEGRHKHGVQDGSAYMLKYPNLDKSTARVPPYL</sequence>
<dbReference type="AlphaFoldDB" id="A0A0C9ZM20"/>
<reference evidence="1 2" key="1">
    <citation type="submission" date="2014-04" db="EMBL/GenBank/DDBJ databases">
        <authorList>
            <consortium name="DOE Joint Genome Institute"/>
            <person name="Kuo A."/>
            <person name="Kohler A."/>
            <person name="Costa M.D."/>
            <person name="Nagy L.G."/>
            <person name="Floudas D."/>
            <person name="Copeland A."/>
            <person name="Barry K.W."/>
            <person name="Cichocki N."/>
            <person name="Veneault-Fourrey C."/>
            <person name="LaButti K."/>
            <person name="Lindquist E.A."/>
            <person name="Lipzen A."/>
            <person name="Lundell T."/>
            <person name="Morin E."/>
            <person name="Murat C."/>
            <person name="Sun H."/>
            <person name="Tunlid A."/>
            <person name="Henrissat B."/>
            <person name="Grigoriev I.V."/>
            <person name="Hibbett D.S."/>
            <person name="Martin F."/>
            <person name="Nordberg H.P."/>
            <person name="Cantor M.N."/>
            <person name="Hua S.X."/>
        </authorList>
    </citation>
    <scope>NUCLEOTIDE SEQUENCE [LARGE SCALE GENOMIC DNA]</scope>
    <source>
        <strain evidence="1 2">441</strain>
    </source>
</reference>
<name>A0A0C9ZM20_9AGAM</name>
<reference evidence="2" key="2">
    <citation type="submission" date="2015-01" db="EMBL/GenBank/DDBJ databases">
        <title>Evolutionary Origins and Diversification of the Mycorrhizal Mutualists.</title>
        <authorList>
            <consortium name="DOE Joint Genome Institute"/>
            <consortium name="Mycorrhizal Genomics Consortium"/>
            <person name="Kohler A."/>
            <person name="Kuo A."/>
            <person name="Nagy L.G."/>
            <person name="Floudas D."/>
            <person name="Copeland A."/>
            <person name="Barry K.W."/>
            <person name="Cichocki N."/>
            <person name="Veneault-Fourrey C."/>
            <person name="LaButti K."/>
            <person name="Lindquist E.A."/>
            <person name="Lipzen A."/>
            <person name="Lundell T."/>
            <person name="Morin E."/>
            <person name="Murat C."/>
            <person name="Riley R."/>
            <person name="Ohm R."/>
            <person name="Sun H."/>
            <person name="Tunlid A."/>
            <person name="Henrissat B."/>
            <person name="Grigoriev I.V."/>
            <person name="Hibbett D.S."/>
            <person name="Martin F."/>
        </authorList>
    </citation>
    <scope>NUCLEOTIDE SEQUENCE [LARGE SCALE GENOMIC DNA]</scope>
    <source>
        <strain evidence="2">441</strain>
    </source>
</reference>
<accession>A0A0C9ZM20</accession>